<dbReference type="CDD" id="cd02440">
    <property type="entry name" value="AdoMet_MTases"/>
    <property type="match status" value="1"/>
</dbReference>
<dbReference type="InterPro" id="IPR029063">
    <property type="entry name" value="SAM-dependent_MTases_sf"/>
</dbReference>
<dbReference type="RefSeq" id="WP_114983188.1">
    <property type="nucleotide sequence ID" value="NZ_CP027806.1"/>
</dbReference>
<keyword evidence="2" id="KW-0808">Transferase</keyword>
<protein>
    <submittedName>
        <fullName evidence="2">Phospholipid N-methyltransferase</fullName>
    </submittedName>
</protein>
<organism evidence="2 3">
    <name type="scientific">Cyclonatronum proteinivorum</name>
    <dbReference type="NCBI Taxonomy" id="1457365"/>
    <lineage>
        <taxon>Bacteria</taxon>
        <taxon>Pseudomonadati</taxon>
        <taxon>Balneolota</taxon>
        <taxon>Balneolia</taxon>
        <taxon>Balneolales</taxon>
        <taxon>Cyclonatronaceae</taxon>
        <taxon>Cyclonatronum</taxon>
    </lineage>
</organism>
<dbReference type="EMBL" id="CP027806">
    <property type="protein sequence ID" value="AXI99855.1"/>
    <property type="molecule type" value="Genomic_DNA"/>
</dbReference>
<dbReference type="KEGG" id="cprv:CYPRO_0571"/>
<dbReference type="Pfam" id="PF13649">
    <property type="entry name" value="Methyltransf_25"/>
    <property type="match status" value="1"/>
</dbReference>
<dbReference type="AlphaFoldDB" id="A0A345UHA4"/>
<name>A0A345UHA4_9BACT</name>
<reference evidence="2 3" key="1">
    <citation type="submission" date="2018-03" db="EMBL/GenBank/DDBJ databases">
        <title>Phenotypic and genomic properties of Cyclonatronum proteinivorum gen. nov., sp. nov., a haloalkaliphilic bacteroidete from soda lakes possessing Na+-translocating rhodopsin.</title>
        <authorList>
            <person name="Toshchakov S.V."/>
            <person name="Korzhenkov A."/>
            <person name="Samarov N.I."/>
            <person name="Kublanov I.V."/>
            <person name="Muntyan M.S."/>
            <person name="Sorokin D.Y."/>
        </authorList>
    </citation>
    <scope>NUCLEOTIDE SEQUENCE [LARGE SCALE GENOMIC DNA]</scope>
    <source>
        <strain evidence="2 3">Omega</strain>
    </source>
</reference>
<proteinExistence type="predicted"/>
<dbReference type="Proteomes" id="UP000254808">
    <property type="component" value="Chromosome"/>
</dbReference>
<evidence type="ECO:0000313" key="3">
    <source>
        <dbReference type="Proteomes" id="UP000254808"/>
    </source>
</evidence>
<dbReference type="OrthoDB" id="9805585at2"/>
<dbReference type="GO" id="GO:0032259">
    <property type="term" value="P:methylation"/>
    <property type="evidence" value="ECO:0007669"/>
    <property type="project" value="UniProtKB-KW"/>
</dbReference>
<evidence type="ECO:0000313" key="2">
    <source>
        <dbReference type="EMBL" id="AXI99855.1"/>
    </source>
</evidence>
<keyword evidence="3" id="KW-1185">Reference proteome</keyword>
<sequence>MSTLAYLKSLIKDKNVASITPSSRYTVRKVTRKIDFSGDITIVEYGPGTGVFAEYLLKKMSPDSRLIMIELNPDFVEILQKIDDPRVSVHRQSAEEAEAIAQNCGALEADYILSGIPFSFLPVQVKDNILTATYRLLREDGYFLAYQTSMHLRKPIEKHFGAVEMSFEIRNIPPMCIYEARKNGHRHLPHPPKN</sequence>
<feature type="domain" description="Methyltransferase" evidence="1">
    <location>
        <begin position="42"/>
        <end position="141"/>
    </location>
</feature>
<dbReference type="InterPro" id="IPR041698">
    <property type="entry name" value="Methyltransf_25"/>
</dbReference>
<accession>A0A345UHA4</accession>
<dbReference type="SUPFAM" id="SSF53335">
    <property type="entry name" value="S-adenosyl-L-methionine-dependent methyltransferases"/>
    <property type="match status" value="1"/>
</dbReference>
<dbReference type="Gene3D" id="3.40.50.150">
    <property type="entry name" value="Vaccinia Virus protein VP39"/>
    <property type="match status" value="1"/>
</dbReference>
<evidence type="ECO:0000259" key="1">
    <source>
        <dbReference type="Pfam" id="PF13649"/>
    </source>
</evidence>
<dbReference type="GO" id="GO:0008168">
    <property type="term" value="F:methyltransferase activity"/>
    <property type="evidence" value="ECO:0007669"/>
    <property type="project" value="UniProtKB-KW"/>
</dbReference>
<keyword evidence="2" id="KW-0489">Methyltransferase</keyword>
<gene>
    <name evidence="2" type="ORF">CYPRO_0571</name>
</gene>